<dbReference type="Proteomes" id="UP000001239">
    <property type="component" value="Segment"/>
</dbReference>
<dbReference type="InterPro" id="IPR012337">
    <property type="entry name" value="RNaseH-like_sf"/>
</dbReference>
<dbReference type="InterPro" id="IPR002156">
    <property type="entry name" value="RNaseH_domain"/>
</dbReference>
<reference evidence="12 13" key="4">
    <citation type="journal article" date="2005" name="J. Mol. Biol.">
        <title>Genome comparison of Pseudomonas aeruginosa large phages.</title>
        <authorList>
            <person name="Hertveldt K."/>
            <person name="Lavigne R."/>
            <person name="Pleteneva E."/>
            <person name="Sernova N."/>
            <person name="Kurochkina L."/>
            <person name="Korchevskii R."/>
            <person name="Robben J."/>
            <person name="Mesyanzhinov V."/>
            <person name="Krylov V.N."/>
            <person name="Volckaert G."/>
        </authorList>
    </citation>
    <scope>NUCLEOTIDE SEQUENCE</scope>
</reference>
<dbReference type="Gene3D" id="3.30.420.10">
    <property type="entry name" value="Ribonuclease H-like superfamily/Ribonuclease H"/>
    <property type="match status" value="1"/>
</dbReference>
<keyword evidence="13" id="KW-1185">Reference proteome</keyword>
<dbReference type="HAMAP" id="MF_00042">
    <property type="entry name" value="RNase_H"/>
    <property type="match status" value="1"/>
</dbReference>
<evidence type="ECO:0000313" key="12">
    <source>
        <dbReference type="EMBL" id="CAG27218.1"/>
    </source>
</evidence>
<comment type="catalytic activity">
    <reaction evidence="1">
        <text>Endonucleolytic cleavage to 5'-phosphomonoester.</text>
        <dbReference type="EC" id="3.1.26.4"/>
    </reaction>
</comment>
<feature type="domain" description="RNase H type-1" evidence="11">
    <location>
        <begin position="6"/>
        <end position="148"/>
    </location>
</feature>
<name>Q2Z0V7_9CAUD</name>
<keyword evidence="7" id="KW-0479">Metal-binding</keyword>
<dbReference type="NCBIfam" id="NF001236">
    <property type="entry name" value="PRK00203.1"/>
    <property type="match status" value="1"/>
</dbReference>
<dbReference type="InterPro" id="IPR022892">
    <property type="entry name" value="RNaseHI"/>
</dbReference>
<dbReference type="Pfam" id="PF00075">
    <property type="entry name" value="RNase_H"/>
    <property type="match status" value="1"/>
</dbReference>
<dbReference type="RefSeq" id="YP_418157.1">
    <property type="nucleotide sequence ID" value="NC_007623.1"/>
</dbReference>
<dbReference type="PANTHER" id="PTHR10642">
    <property type="entry name" value="RIBONUCLEASE H1"/>
    <property type="match status" value="1"/>
</dbReference>
<reference evidence="12 13" key="3">
    <citation type="journal article" date="2004" name="Bioinformatics">
        <title>PHIRE, a deterministic approach to reveal regulatory elements in bacteriophage genomes.</title>
        <authorList>
            <person name="Lavigne R."/>
            <person name="Sun W.D."/>
            <person name="Volckaert G."/>
        </authorList>
    </citation>
    <scope>NUCLEOTIDE SEQUENCE [LARGE SCALE GENOMIC DNA]</scope>
</reference>
<keyword evidence="8" id="KW-0255">Endonuclease</keyword>
<dbReference type="GO" id="GO:0043137">
    <property type="term" value="P:DNA replication, removal of RNA primer"/>
    <property type="evidence" value="ECO:0007669"/>
    <property type="project" value="TreeGrafter"/>
</dbReference>
<dbReference type="InterPro" id="IPR050092">
    <property type="entry name" value="RNase_H"/>
</dbReference>
<keyword evidence="6" id="KW-0540">Nuclease</keyword>
<reference evidence="12 13" key="2">
    <citation type="journal article" date="2003" name="Res. Microbiol.">
        <title>Myoviridae bacteriophages of Pseudomonas aeruginosa: a long and complex evolutionary pathway.</title>
        <authorList>
            <person name="Krylov V.N."/>
            <person name="Pleteneva E.A."/>
            <person name="Bourkalsteva M.V."/>
            <person name="Shaburova O.V."/>
            <person name="Volckaert G."/>
            <person name="Sykilinda N.N."/>
            <person name="Kurochkina L.P."/>
            <person name="Mesyanzhinov V.V."/>
        </authorList>
    </citation>
    <scope>NUCLEOTIDE SEQUENCE [LARGE SCALE GENOMIC DNA]</scope>
</reference>
<dbReference type="GO" id="GO:0004523">
    <property type="term" value="F:RNA-DNA hybrid ribonuclease activity"/>
    <property type="evidence" value="ECO:0007669"/>
    <property type="project" value="UniProtKB-EC"/>
</dbReference>
<dbReference type="InterPro" id="IPR036397">
    <property type="entry name" value="RNaseH_sf"/>
</dbReference>
<evidence type="ECO:0000256" key="9">
    <source>
        <dbReference type="ARBA" id="ARBA00022801"/>
    </source>
</evidence>
<dbReference type="EMBL" id="AJ697969">
    <property type="protein sequence ID" value="CAG27218.1"/>
    <property type="molecule type" value="Genomic_DNA"/>
</dbReference>
<sequence length="163" mass="18570">MSKTKRNDRYVIYTDGSALGNPGPGGYGVYAKYKGEEFSLSKGYYKTTNNRQELMSVIAALEEFGPNIKVDIFTDSQYVIKCATKWMRGWIRNNWMGYNSGQPVKNRDLLEVLNELLKKNKVKFHWVKGHSGDEGNEKADQLAKDAANNPEAHDMEYMKVLGF</sequence>
<comment type="similarity">
    <text evidence="3">Belongs to the RNase H family.</text>
</comment>
<evidence type="ECO:0000256" key="1">
    <source>
        <dbReference type="ARBA" id="ARBA00000077"/>
    </source>
</evidence>
<dbReference type="PROSITE" id="PS50879">
    <property type="entry name" value="RNASE_H_1"/>
    <property type="match status" value="1"/>
</dbReference>
<reference evidence="12 13" key="1">
    <citation type="journal article" date="2002" name="Genetika">
        <title>Phenogenetic characterization of a group of giant Phi KZ-like bacteriophages of Pseudomonas aeruginosa].</title>
        <authorList>
            <person name="Burkal'tseva M.V."/>
            <person name="Krylov V.N."/>
            <person name="Pleteneva E.A."/>
            <person name="Shaburova O.V."/>
            <person name="Krylov S.V."/>
            <person name="Volckaert G."/>
            <person name="Sykilinda N.N."/>
            <person name="Kurochkina L.P."/>
            <person name="Mesyanzhinov V.V."/>
        </authorList>
    </citation>
    <scope>NUCLEOTIDE SEQUENCE [LARGE SCALE GENOMIC DNA]</scope>
</reference>
<comment type="cofactor">
    <cofactor evidence="2">
        <name>Mg(2+)</name>
        <dbReference type="ChEBI" id="CHEBI:18420"/>
    </cofactor>
</comment>
<dbReference type="CDD" id="cd09278">
    <property type="entry name" value="RNase_HI_prokaryote_like"/>
    <property type="match status" value="1"/>
</dbReference>
<dbReference type="GO" id="GO:0003676">
    <property type="term" value="F:nucleic acid binding"/>
    <property type="evidence" value="ECO:0007669"/>
    <property type="project" value="InterPro"/>
</dbReference>
<keyword evidence="10" id="KW-0460">Magnesium</keyword>
<evidence type="ECO:0000256" key="6">
    <source>
        <dbReference type="ARBA" id="ARBA00022722"/>
    </source>
</evidence>
<dbReference type="SUPFAM" id="SSF53098">
    <property type="entry name" value="Ribonuclease H-like"/>
    <property type="match status" value="1"/>
</dbReference>
<keyword evidence="9" id="KW-0378">Hydrolase</keyword>
<dbReference type="KEGG" id="vg:5176802"/>
<dbReference type="PANTHER" id="PTHR10642:SF26">
    <property type="entry name" value="RIBONUCLEASE H1"/>
    <property type="match status" value="1"/>
</dbReference>
<evidence type="ECO:0000256" key="5">
    <source>
        <dbReference type="ARBA" id="ARBA00012180"/>
    </source>
</evidence>
<evidence type="ECO:0000313" key="13">
    <source>
        <dbReference type="Proteomes" id="UP000001239"/>
    </source>
</evidence>
<evidence type="ECO:0000256" key="4">
    <source>
        <dbReference type="ARBA" id="ARBA00011245"/>
    </source>
</evidence>
<evidence type="ECO:0000259" key="11">
    <source>
        <dbReference type="PROSITE" id="PS50879"/>
    </source>
</evidence>
<evidence type="ECO:0000256" key="3">
    <source>
        <dbReference type="ARBA" id="ARBA00005300"/>
    </source>
</evidence>
<protein>
    <recommendedName>
        <fullName evidence="5">ribonuclease H</fullName>
        <ecNumber evidence="5">3.1.26.4</ecNumber>
    </recommendedName>
</protein>
<organism evidence="12 13">
    <name type="scientific">Pseudomonas phage EL</name>
    <dbReference type="NCBI Taxonomy" id="273133"/>
    <lineage>
        <taxon>Viruses</taxon>
        <taxon>Duplodnaviria</taxon>
        <taxon>Heunggongvirae</taxon>
        <taxon>Uroviricota</taxon>
        <taxon>Caudoviricetes</taxon>
        <taxon>Chimalliviridae</taxon>
        <taxon>Elvirus</taxon>
        <taxon>Elvirus EL</taxon>
    </lineage>
</organism>
<evidence type="ECO:0000256" key="8">
    <source>
        <dbReference type="ARBA" id="ARBA00022759"/>
    </source>
</evidence>
<proteinExistence type="inferred from homology"/>
<dbReference type="GeneID" id="5176802"/>
<dbReference type="GO" id="GO:0046872">
    <property type="term" value="F:metal ion binding"/>
    <property type="evidence" value="ECO:0007669"/>
    <property type="project" value="UniProtKB-KW"/>
</dbReference>
<evidence type="ECO:0000256" key="2">
    <source>
        <dbReference type="ARBA" id="ARBA00001946"/>
    </source>
</evidence>
<evidence type="ECO:0000256" key="10">
    <source>
        <dbReference type="ARBA" id="ARBA00022842"/>
    </source>
</evidence>
<dbReference type="EC" id="3.1.26.4" evidence="5"/>
<accession>Q2Z0V7</accession>
<evidence type="ECO:0000256" key="7">
    <source>
        <dbReference type="ARBA" id="ARBA00022723"/>
    </source>
</evidence>
<dbReference type="OrthoDB" id="27283at10239"/>
<comment type="subunit">
    <text evidence="4">Monomer.</text>
</comment>